<protein>
    <submittedName>
        <fullName evidence="2">Uncharacterized protein</fullName>
    </submittedName>
</protein>
<dbReference type="Proteomes" id="UP000054721">
    <property type="component" value="Unassembled WGS sequence"/>
</dbReference>
<name>A0A0V1L1F2_9BILA</name>
<evidence type="ECO:0000313" key="3">
    <source>
        <dbReference type="Proteomes" id="UP000054721"/>
    </source>
</evidence>
<dbReference type="STRING" id="6335.A0A0V1L1F2"/>
<dbReference type="EMBL" id="JYDW01000166">
    <property type="protein sequence ID" value="KRZ53371.1"/>
    <property type="molecule type" value="Genomic_DNA"/>
</dbReference>
<feature type="signal peptide" evidence="1">
    <location>
        <begin position="1"/>
        <end position="16"/>
    </location>
</feature>
<feature type="chain" id="PRO_5006881404" evidence="1">
    <location>
        <begin position="17"/>
        <end position="207"/>
    </location>
</feature>
<dbReference type="AlphaFoldDB" id="A0A0V1L1F2"/>
<gene>
    <name evidence="2" type="ORF">T02_6138</name>
</gene>
<comment type="caution">
    <text evidence="2">The sequence shown here is derived from an EMBL/GenBank/DDBJ whole genome shotgun (WGS) entry which is preliminary data.</text>
</comment>
<dbReference type="OrthoDB" id="5920641at2759"/>
<sequence>MFILIFTLSFVTYVNAAIGNFECLQDNGGTSKGADCNLIKWIQYKLAEGLDSFVISDTVAQWAAVAVNAATSPTVYTFDQYLAANAGDKVEAAVLAYNSHPPFLRRSLKSSSSKDEQPDRHMHLTYPWPPVALVTAVLRGISVSGTSSIDSIFSDITCKSAAVNLDANFPSLQPTVYNPSHSAMTTTKKFLGSAGPRSTSGTLSVQF</sequence>
<evidence type="ECO:0000313" key="2">
    <source>
        <dbReference type="EMBL" id="KRZ53371.1"/>
    </source>
</evidence>
<proteinExistence type="predicted"/>
<accession>A0A0V1L1F2</accession>
<evidence type="ECO:0000256" key="1">
    <source>
        <dbReference type="SAM" id="SignalP"/>
    </source>
</evidence>
<reference evidence="2 3" key="1">
    <citation type="submission" date="2015-05" db="EMBL/GenBank/DDBJ databases">
        <title>Evolution of Trichinella species and genotypes.</title>
        <authorList>
            <person name="Korhonen P.K."/>
            <person name="Edoardo P."/>
            <person name="Giuseppe L.R."/>
            <person name="Gasser R.B."/>
        </authorList>
    </citation>
    <scope>NUCLEOTIDE SEQUENCE [LARGE SCALE GENOMIC DNA]</scope>
    <source>
        <strain evidence="2">ISS10</strain>
    </source>
</reference>
<keyword evidence="3" id="KW-1185">Reference proteome</keyword>
<keyword evidence="1" id="KW-0732">Signal</keyword>
<organism evidence="2 3">
    <name type="scientific">Trichinella nativa</name>
    <dbReference type="NCBI Taxonomy" id="6335"/>
    <lineage>
        <taxon>Eukaryota</taxon>
        <taxon>Metazoa</taxon>
        <taxon>Ecdysozoa</taxon>
        <taxon>Nematoda</taxon>
        <taxon>Enoplea</taxon>
        <taxon>Dorylaimia</taxon>
        <taxon>Trichinellida</taxon>
        <taxon>Trichinellidae</taxon>
        <taxon>Trichinella</taxon>
    </lineage>
</organism>